<dbReference type="OMA" id="CHLMIED"/>
<reference evidence="14 15" key="1">
    <citation type="journal article" date="2009" name="Science">
        <title>Green evolution and dynamic adaptations revealed by genomes of the marine picoeukaryotes Micromonas.</title>
        <authorList>
            <person name="Worden A.Z."/>
            <person name="Lee J.H."/>
            <person name="Mock T."/>
            <person name="Rouze P."/>
            <person name="Simmons M.P."/>
            <person name="Aerts A.L."/>
            <person name="Allen A.E."/>
            <person name="Cuvelier M.L."/>
            <person name="Derelle E."/>
            <person name="Everett M.V."/>
            <person name="Foulon E."/>
            <person name="Grimwood J."/>
            <person name="Gundlach H."/>
            <person name="Henrissat B."/>
            <person name="Napoli C."/>
            <person name="McDonald S.M."/>
            <person name="Parker M.S."/>
            <person name="Rombauts S."/>
            <person name="Salamov A."/>
            <person name="Von Dassow P."/>
            <person name="Badger J.H."/>
            <person name="Coutinho P.M."/>
            <person name="Demir E."/>
            <person name="Dubchak I."/>
            <person name="Gentemann C."/>
            <person name="Eikrem W."/>
            <person name="Gready J.E."/>
            <person name="John U."/>
            <person name="Lanier W."/>
            <person name="Lindquist E.A."/>
            <person name="Lucas S."/>
            <person name="Mayer K.F."/>
            <person name="Moreau H."/>
            <person name="Not F."/>
            <person name="Otillar R."/>
            <person name="Panaud O."/>
            <person name="Pangilinan J."/>
            <person name="Paulsen I."/>
            <person name="Piegu B."/>
            <person name="Poliakov A."/>
            <person name="Robbens S."/>
            <person name="Schmutz J."/>
            <person name="Toulza E."/>
            <person name="Wyss T."/>
            <person name="Zelensky A."/>
            <person name="Zhou K."/>
            <person name="Armbrust E.V."/>
            <person name="Bhattacharya D."/>
            <person name="Goodenough U.W."/>
            <person name="Van de Peer Y."/>
            <person name="Grigoriev I.V."/>
        </authorList>
    </citation>
    <scope>NUCLEOTIDE SEQUENCE [LARGE SCALE GENOMIC DNA]</scope>
    <source>
        <strain evidence="15">RCC299 / NOUM17</strain>
    </source>
</reference>
<name>C1E4B2_MICCC</name>
<feature type="binding site" evidence="13">
    <location>
        <position position="177"/>
    </location>
    <ligand>
        <name>substrate</name>
    </ligand>
</feature>
<dbReference type="FunFam" id="3.20.20.70:FF:000171">
    <property type="entry name" value="Ribulose-phosphate 3-epimerase"/>
    <property type="match status" value="1"/>
</dbReference>
<dbReference type="FunCoup" id="C1E4B2">
    <property type="interactions" value="1944"/>
</dbReference>
<dbReference type="GO" id="GO:0006098">
    <property type="term" value="P:pentose-phosphate shunt"/>
    <property type="evidence" value="ECO:0007669"/>
    <property type="project" value="InterPro"/>
</dbReference>
<feature type="binding site" evidence="12">
    <location>
        <position position="35"/>
    </location>
    <ligand>
        <name>a divalent metal cation</name>
        <dbReference type="ChEBI" id="CHEBI:60240"/>
    </ligand>
</feature>
<keyword evidence="12" id="KW-0862">Zinc</keyword>
<comment type="cofactor">
    <cofactor evidence="2">
        <name>Mn(2+)</name>
        <dbReference type="ChEBI" id="CHEBI:29035"/>
    </cofactor>
</comment>
<keyword evidence="12" id="KW-0170">Cobalt</keyword>
<dbReference type="STRING" id="296587.C1E4B2"/>
<dbReference type="Proteomes" id="UP000002009">
    <property type="component" value="Chromosome 4"/>
</dbReference>
<evidence type="ECO:0000256" key="11">
    <source>
        <dbReference type="PIRSR" id="PIRSR001461-1"/>
    </source>
</evidence>
<dbReference type="AlphaFoldDB" id="C1E4B2"/>
<dbReference type="GO" id="GO:0005975">
    <property type="term" value="P:carbohydrate metabolic process"/>
    <property type="evidence" value="ECO:0007669"/>
    <property type="project" value="InterPro"/>
</dbReference>
<evidence type="ECO:0000256" key="8">
    <source>
        <dbReference type="ARBA" id="ARBA00022723"/>
    </source>
</evidence>
<dbReference type="InterPro" id="IPR000056">
    <property type="entry name" value="Ribul_P_3_epim-like"/>
</dbReference>
<dbReference type="KEGG" id="mis:MICPUN_80507"/>
<dbReference type="GO" id="GO:0046872">
    <property type="term" value="F:metal ion binding"/>
    <property type="evidence" value="ECO:0007669"/>
    <property type="project" value="UniProtKB-KW"/>
</dbReference>
<feature type="binding site" evidence="12">
    <location>
        <position position="175"/>
    </location>
    <ligand>
        <name>a divalent metal cation</name>
        <dbReference type="ChEBI" id="CHEBI:60240"/>
    </ligand>
</feature>
<feature type="binding site" evidence="13">
    <location>
        <position position="68"/>
    </location>
    <ligand>
        <name>substrate</name>
    </ligand>
</feature>
<comment type="cofactor">
    <cofactor evidence="12">
        <name>a divalent metal cation</name>
        <dbReference type="ChEBI" id="CHEBI:60240"/>
    </cofactor>
    <text evidence="12">Binds 1 divalent metal cation per subunit.</text>
</comment>
<dbReference type="PANTHER" id="PTHR11749">
    <property type="entry name" value="RIBULOSE-5-PHOSPHATE-3-EPIMERASE"/>
    <property type="match status" value="1"/>
</dbReference>
<accession>C1E4B2</accession>
<dbReference type="Gene3D" id="3.20.20.70">
    <property type="entry name" value="Aldolase class I"/>
    <property type="match status" value="1"/>
</dbReference>
<comment type="cofactor">
    <cofactor evidence="5">
        <name>Fe(2+)</name>
        <dbReference type="ChEBI" id="CHEBI:29033"/>
    </cofactor>
</comment>
<dbReference type="OrthoDB" id="1927044at2759"/>
<dbReference type="GeneID" id="8242722"/>
<feature type="binding site" evidence="13">
    <location>
        <position position="10"/>
    </location>
    <ligand>
        <name>substrate</name>
    </ligand>
</feature>
<feature type="binding site" evidence="13">
    <location>
        <begin position="197"/>
        <end position="198"/>
    </location>
    <ligand>
        <name>substrate</name>
    </ligand>
</feature>
<comment type="similarity">
    <text evidence="6 10">Belongs to the ribulose-phosphate 3-epimerase family.</text>
</comment>
<sequence>MAPAAIVSPSLLASDFARMADEAKKVIDGGADWLHLDIMDGHFVPNLTFGAPVVKCLAKHTDAFLDCHLMVTNPGDYVEPLKDAGAHMFTFHIEVDEDAAVLCDRARAAGMKAGVALKPGTPAEAVHAICDAGKVDMVLVMTVEPGFGGQKFQPEMMPKVKALRERYPQIDIQVDGGLGPATIEAAATAGANVIVAGSSVFGSDDVPKAIAVLKDAVTAAAK</sequence>
<dbReference type="PROSITE" id="PS01085">
    <property type="entry name" value="RIBUL_P_3_EPIMER_1"/>
    <property type="match status" value="1"/>
</dbReference>
<comment type="cofactor">
    <cofactor evidence="3">
        <name>Co(2+)</name>
        <dbReference type="ChEBI" id="CHEBI:48828"/>
    </cofactor>
</comment>
<evidence type="ECO:0000256" key="9">
    <source>
        <dbReference type="ARBA" id="ARBA00023235"/>
    </source>
</evidence>
<dbReference type="NCBIfam" id="TIGR01163">
    <property type="entry name" value="rpe"/>
    <property type="match status" value="1"/>
</dbReference>
<evidence type="ECO:0000313" key="15">
    <source>
        <dbReference type="Proteomes" id="UP000002009"/>
    </source>
</evidence>
<comment type="cofactor">
    <cofactor evidence="4">
        <name>Zn(2+)</name>
        <dbReference type="ChEBI" id="CHEBI:29105"/>
    </cofactor>
</comment>
<evidence type="ECO:0000256" key="1">
    <source>
        <dbReference type="ARBA" id="ARBA00001782"/>
    </source>
</evidence>
<evidence type="ECO:0000256" key="13">
    <source>
        <dbReference type="PIRSR" id="PIRSR001461-3"/>
    </source>
</evidence>
<evidence type="ECO:0000256" key="4">
    <source>
        <dbReference type="ARBA" id="ARBA00001947"/>
    </source>
</evidence>
<evidence type="ECO:0000256" key="7">
    <source>
        <dbReference type="ARBA" id="ARBA00013188"/>
    </source>
</evidence>
<evidence type="ECO:0000256" key="3">
    <source>
        <dbReference type="ARBA" id="ARBA00001941"/>
    </source>
</evidence>
<evidence type="ECO:0000256" key="2">
    <source>
        <dbReference type="ARBA" id="ARBA00001936"/>
    </source>
</evidence>
<proteinExistence type="inferred from homology"/>
<keyword evidence="15" id="KW-1185">Reference proteome</keyword>
<gene>
    <name evidence="14" type="primary">RPE_2</name>
    <name evidence="14" type="ORF">MICPUN_80507</name>
</gene>
<feature type="binding site" evidence="12">
    <location>
        <position position="37"/>
    </location>
    <ligand>
        <name>a divalent metal cation</name>
        <dbReference type="ChEBI" id="CHEBI:60240"/>
    </ligand>
</feature>
<organism evidence="14 15">
    <name type="scientific">Micromonas commoda (strain RCC299 / NOUM17 / CCMP2709)</name>
    <name type="common">Picoplanktonic green alga</name>
    <dbReference type="NCBI Taxonomy" id="296587"/>
    <lineage>
        <taxon>Eukaryota</taxon>
        <taxon>Viridiplantae</taxon>
        <taxon>Chlorophyta</taxon>
        <taxon>Mamiellophyceae</taxon>
        <taxon>Mamiellales</taxon>
        <taxon>Mamiellaceae</taxon>
        <taxon>Micromonas</taxon>
    </lineage>
</organism>
<feature type="active site" description="Proton donor" evidence="11">
    <location>
        <position position="175"/>
    </location>
</feature>
<dbReference type="GO" id="GO:0004750">
    <property type="term" value="F:D-ribulose-phosphate 3-epimerase activity"/>
    <property type="evidence" value="ECO:0007669"/>
    <property type="project" value="UniProtKB-EC"/>
</dbReference>
<dbReference type="RefSeq" id="XP_002501826.1">
    <property type="nucleotide sequence ID" value="XM_002501780.1"/>
</dbReference>
<keyword evidence="9 10" id="KW-0413">Isomerase</keyword>
<dbReference type="HAMAP" id="MF_02227">
    <property type="entry name" value="RPE"/>
    <property type="match status" value="1"/>
</dbReference>
<dbReference type="InParanoid" id="C1E4B2"/>
<evidence type="ECO:0000256" key="12">
    <source>
        <dbReference type="PIRSR" id="PIRSR001461-2"/>
    </source>
</evidence>
<keyword evidence="8 12" id="KW-0479">Metal-binding</keyword>
<dbReference type="EC" id="5.1.3.1" evidence="7 10"/>
<feature type="binding site" evidence="13">
    <location>
        <begin position="146"/>
        <end position="149"/>
    </location>
    <ligand>
        <name>substrate</name>
    </ligand>
</feature>
<dbReference type="InterPro" id="IPR011060">
    <property type="entry name" value="RibuloseP-bd_barrel"/>
</dbReference>
<dbReference type="CDD" id="cd00429">
    <property type="entry name" value="RPE"/>
    <property type="match status" value="1"/>
</dbReference>
<evidence type="ECO:0000256" key="10">
    <source>
        <dbReference type="PIRNR" id="PIRNR001461"/>
    </source>
</evidence>
<evidence type="ECO:0000256" key="6">
    <source>
        <dbReference type="ARBA" id="ARBA00009541"/>
    </source>
</evidence>
<dbReference type="eggNOG" id="KOG3111">
    <property type="taxonomic scope" value="Eukaryota"/>
</dbReference>
<feature type="active site" description="Proton acceptor" evidence="11">
    <location>
        <position position="37"/>
    </location>
</feature>
<dbReference type="PROSITE" id="PS01086">
    <property type="entry name" value="RIBUL_P_3_EPIMER_2"/>
    <property type="match status" value="1"/>
</dbReference>
<dbReference type="SUPFAM" id="SSF51366">
    <property type="entry name" value="Ribulose-phoshate binding barrel"/>
    <property type="match status" value="1"/>
</dbReference>
<comment type="catalytic activity">
    <reaction evidence="1 10">
        <text>D-ribulose 5-phosphate = D-xylulose 5-phosphate</text>
        <dbReference type="Rhea" id="RHEA:13677"/>
        <dbReference type="ChEBI" id="CHEBI:57737"/>
        <dbReference type="ChEBI" id="CHEBI:58121"/>
        <dbReference type="EC" id="5.1.3.1"/>
    </reaction>
</comment>
<feature type="binding site" evidence="12">
    <location>
        <position position="68"/>
    </location>
    <ligand>
        <name>a divalent metal cation</name>
        <dbReference type="ChEBI" id="CHEBI:60240"/>
    </ligand>
</feature>
<evidence type="ECO:0000256" key="5">
    <source>
        <dbReference type="ARBA" id="ARBA00001954"/>
    </source>
</evidence>
<protein>
    <recommendedName>
        <fullName evidence="7 10">Ribulose-phosphate 3-epimerase</fullName>
        <ecNumber evidence="7 10">5.1.3.1</ecNumber>
    </recommendedName>
</protein>
<keyword evidence="12" id="KW-0464">Manganese</keyword>
<dbReference type="PIRSF" id="PIRSF001461">
    <property type="entry name" value="RPE"/>
    <property type="match status" value="1"/>
</dbReference>
<dbReference type="EMBL" id="CP001325">
    <property type="protein sequence ID" value="ACO63084.1"/>
    <property type="molecule type" value="Genomic_DNA"/>
</dbReference>
<dbReference type="NCBIfam" id="NF004076">
    <property type="entry name" value="PRK05581.1-4"/>
    <property type="match status" value="1"/>
</dbReference>
<dbReference type="Pfam" id="PF00834">
    <property type="entry name" value="Ribul_P_3_epim"/>
    <property type="match status" value="1"/>
</dbReference>
<dbReference type="InterPro" id="IPR026019">
    <property type="entry name" value="Ribul_P_3_epim"/>
</dbReference>
<keyword evidence="10" id="KW-0119">Carbohydrate metabolism</keyword>
<evidence type="ECO:0000313" key="14">
    <source>
        <dbReference type="EMBL" id="ACO63084.1"/>
    </source>
</evidence>
<dbReference type="InterPro" id="IPR013785">
    <property type="entry name" value="Aldolase_TIM"/>
</dbReference>